<accession>A0A4V1Q5B9</accession>
<evidence type="ECO:0008006" key="4">
    <source>
        <dbReference type="Google" id="ProtNLM"/>
    </source>
</evidence>
<dbReference type="Pfam" id="PF09729">
    <property type="entry name" value="Gti1_Pac2"/>
    <property type="match status" value="1"/>
</dbReference>
<dbReference type="GO" id="GO:0003677">
    <property type="term" value="F:DNA binding"/>
    <property type="evidence" value="ECO:0007669"/>
    <property type="project" value="TreeGrafter"/>
</dbReference>
<protein>
    <recommendedName>
        <fullName evidence="4">Gti1/Pac2 family-domain-containing protein</fullName>
    </recommendedName>
</protein>
<dbReference type="EMBL" id="SDEE01000010">
    <property type="protein sequence ID" value="RXW25048.1"/>
    <property type="molecule type" value="Genomic_DNA"/>
</dbReference>
<keyword evidence="3" id="KW-1185">Reference proteome</keyword>
<evidence type="ECO:0000256" key="1">
    <source>
        <dbReference type="SAM" id="MobiDB-lite"/>
    </source>
</evidence>
<dbReference type="OrthoDB" id="5572844at2759"/>
<organism evidence="2 3">
    <name type="scientific">Candolleomyces aberdarensis</name>
    <dbReference type="NCBI Taxonomy" id="2316362"/>
    <lineage>
        <taxon>Eukaryota</taxon>
        <taxon>Fungi</taxon>
        <taxon>Dikarya</taxon>
        <taxon>Basidiomycota</taxon>
        <taxon>Agaricomycotina</taxon>
        <taxon>Agaricomycetes</taxon>
        <taxon>Agaricomycetidae</taxon>
        <taxon>Agaricales</taxon>
        <taxon>Agaricineae</taxon>
        <taxon>Psathyrellaceae</taxon>
        <taxon>Candolleomyces</taxon>
    </lineage>
</organism>
<dbReference type="AlphaFoldDB" id="A0A4V1Q5B9"/>
<name>A0A4V1Q5B9_9AGAR</name>
<reference evidence="2 3" key="1">
    <citation type="submission" date="2019-01" db="EMBL/GenBank/DDBJ databases">
        <title>Draft genome sequence of Psathyrella aberdarensis IHI B618.</title>
        <authorList>
            <person name="Buettner E."/>
            <person name="Kellner H."/>
        </authorList>
    </citation>
    <scope>NUCLEOTIDE SEQUENCE [LARGE SCALE GENOMIC DNA]</scope>
    <source>
        <strain evidence="2 3">IHI B618</strain>
    </source>
</reference>
<comment type="caution">
    <text evidence="2">The sequence shown here is derived from an EMBL/GenBank/DDBJ whole genome shotgun (WGS) entry which is preliminary data.</text>
</comment>
<dbReference type="PANTHER" id="PTHR28027">
    <property type="entry name" value="TRANSCRIPTIONAL REGULATOR MIT1"/>
    <property type="match status" value="1"/>
</dbReference>
<dbReference type="PANTHER" id="PTHR28027:SF1">
    <property type="entry name" value="CAMP INDEPENDENT REGULATORY PROTEIN (AFU_ORTHOLOGUE AFUA_3G09640)"/>
    <property type="match status" value="1"/>
</dbReference>
<evidence type="ECO:0000313" key="3">
    <source>
        <dbReference type="Proteomes" id="UP000290288"/>
    </source>
</evidence>
<dbReference type="InterPro" id="IPR018608">
    <property type="entry name" value="Gti1/Pac2"/>
</dbReference>
<dbReference type="Proteomes" id="UP000290288">
    <property type="component" value="Unassembled WGS sequence"/>
</dbReference>
<proteinExistence type="predicted"/>
<feature type="region of interest" description="Disordered" evidence="1">
    <location>
        <begin position="165"/>
        <end position="190"/>
    </location>
</feature>
<sequence>MQRATCTGIRIRSPSDARTVFHAVVLDILPMVTRRLDTEERSLIQPGAVYVWEERGPHAELTGVGIERWTDGIRWGPSRVREGFLFYHEKSQHSYSDHLYGEKSSKHNPRTVLIKQTYTVFVDTPRGQRKWHLIAYFTEESLERLRSIDDIPQLANLRVPQGKYKSARSAKGRPEHIFNPDAEAEEIHHR</sequence>
<gene>
    <name evidence="2" type="ORF">EST38_g809</name>
</gene>
<evidence type="ECO:0000313" key="2">
    <source>
        <dbReference type="EMBL" id="RXW25048.1"/>
    </source>
</evidence>